<dbReference type="Pfam" id="PF05587">
    <property type="entry name" value="Anth_Ig"/>
    <property type="match status" value="1"/>
</dbReference>
<evidence type="ECO:0000256" key="1">
    <source>
        <dbReference type="ARBA" id="ARBA00004479"/>
    </source>
</evidence>
<dbReference type="OMA" id="AWACETE"/>
<evidence type="ECO:0000256" key="6">
    <source>
        <dbReference type="ARBA" id="ARBA00022989"/>
    </source>
</evidence>
<keyword evidence="3" id="KW-0812">Transmembrane</keyword>
<protein>
    <submittedName>
        <fullName evidence="9">Anthrax toxin receptor 1-like</fullName>
    </submittedName>
</protein>
<dbReference type="Pfam" id="PF00092">
    <property type="entry name" value="VWA"/>
    <property type="match status" value="1"/>
</dbReference>
<dbReference type="Ensembl" id="ENSCINT00000020562.3">
    <property type="protein sequence ID" value="ENSCINP00000020562.3"/>
    <property type="gene ID" value="ENSCING00000010338.3"/>
</dbReference>
<keyword evidence="5" id="KW-0732">Signal</keyword>
<keyword evidence="4" id="KW-0479">Metal-binding</keyword>
<dbReference type="AlphaFoldDB" id="F6PKE5"/>
<evidence type="ECO:0000256" key="5">
    <source>
        <dbReference type="ARBA" id="ARBA00022729"/>
    </source>
</evidence>
<evidence type="ECO:0000256" key="4">
    <source>
        <dbReference type="ARBA" id="ARBA00022723"/>
    </source>
</evidence>
<feature type="domain" description="VWFA" evidence="8">
    <location>
        <begin position="1"/>
        <end position="120"/>
    </location>
</feature>
<accession>F6PKE5</accession>
<dbReference type="InterPro" id="IPR008400">
    <property type="entry name" value="Anthrax_toxin_rcpt_extracel"/>
</dbReference>
<sequence>MPLTYDRTIVVEKLDELRSSIPDGRTLLGLGMLEVTSQMKRMSQKRASVVIILTDGVLDRSTQILSVKEANTARTLGGTVLAVGVGDFNPSQLIEIVGGSKKLVFKAASFDGLNRIVKHVIDGSCVEISSVEPEIICANSSFEVSVSGRGFNKSGDSAHVKCNFWFNKTTSLLVTPTSFSPTLLTCPSPQRVALRPGDVVVLQVTLNDGVSFVSSNVTITTGVCESSPGVVWAALFLALLALS</sequence>
<evidence type="ECO:0000256" key="3">
    <source>
        <dbReference type="ARBA" id="ARBA00022692"/>
    </source>
</evidence>
<comment type="similarity">
    <text evidence="2">Belongs to the ATR family.</text>
</comment>
<dbReference type="GeneTree" id="ENSGT00940000157727"/>
<dbReference type="InterPro" id="IPR013783">
    <property type="entry name" value="Ig-like_fold"/>
</dbReference>
<comment type="subcellular location">
    <subcellularLocation>
        <location evidence="1">Membrane</location>
        <topology evidence="1">Single-pass type I membrane protein</topology>
    </subcellularLocation>
</comment>
<dbReference type="GO" id="GO:0046872">
    <property type="term" value="F:metal ion binding"/>
    <property type="evidence" value="ECO:0007669"/>
    <property type="project" value="UniProtKB-KW"/>
</dbReference>
<dbReference type="InterPro" id="IPR036465">
    <property type="entry name" value="vWFA_dom_sf"/>
</dbReference>
<keyword evidence="6" id="KW-1133">Transmembrane helix</keyword>
<dbReference type="PROSITE" id="PS50234">
    <property type="entry name" value="VWFA"/>
    <property type="match status" value="1"/>
</dbReference>
<dbReference type="GO" id="GO:0038023">
    <property type="term" value="F:signaling receptor activity"/>
    <property type="evidence" value="ECO:0007669"/>
    <property type="project" value="InterPro"/>
</dbReference>
<evidence type="ECO:0000256" key="2">
    <source>
        <dbReference type="ARBA" id="ARBA00008095"/>
    </source>
</evidence>
<dbReference type="HOGENOM" id="CLU_072085_0_0_1"/>
<gene>
    <name evidence="9" type="primary">LOC100184811</name>
</gene>
<keyword evidence="10" id="KW-1185">Reference proteome</keyword>
<dbReference type="Proteomes" id="UP000008144">
    <property type="component" value="Unassembled WGS sequence"/>
</dbReference>
<reference evidence="9" key="3">
    <citation type="submission" date="2025-09" db="UniProtKB">
        <authorList>
            <consortium name="Ensembl"/>
        </authorList>
    </citation>
    <scope>IDENTIFICATION</scope>
</reference>
<name>F6PKE5_CIOIN</name>
<reference evidence="9" key="2">
    <citation type="submission" date="2025-08" db="UniProtKB">
        <authorList>
            <consortium name="Ensembl"/>
        </authorList>
    </citation>
    <scope>IDENTIFICATION</scope>
</reference>
<dbReference type="Gene3D" id="3.40.50.410">
    <property type="entry name" value="von Willebrand factor, type A domain"/>
    <property type="match status" value="1"/>
</dbReference>
<organism evidence="9 10">
    <name type="scientific">Ciona intestinalis</name>
    <name type="common">Transparent sea squirt</name>
    <name type="synonym">Ascidia intestinalis</name>
    <dbReference type="NCBI Taxonomy" id="7719"/>
    <lineage>
        <taxon>Eukaryota</taxon>
        <taxon>Metazoa</taxon>
        <taxon>Chordata</taxon>
        <taxon>Tunicata</taxon>
        <taxon>Ascidiacea</taxon>
        <taxon>Phlebobranchia</taxon>
        <taxon>Cionidae</taxon>
        <taxon>Ciona</taxon>
    </lineage>
</organism>
<dbReference type="InParanoid" id="F6PKE5"/>
<dbReference type="STRING" id="7719.ENSCINP00000020562"/>
<evidence type="ECO:0000313" key="10">
    <source>
        <dbReference type="Proteomes" id="UP000008144"/>
    </source>
</evidence>
<evidence type="ECO:0000259" key="8">
    <source>
        <dbReference type="PROSITE" id="PS50234"/>
    </source>
</evidence>
<proteinExistence type="inferred from homology"/>
<dbReference type="PANTHER" id="PTHR16059">
    <property type="entry name" value="ANTHRAX TOXIN RECEPTOR"/>
    <property type="match status" value="1"/>
</dbReference>
<keyword evidence="7" id="KW-0472">Membrane</keyword>
<dbReference type="SUPFAM" id="SSF53300">
    <property type="entry name" value="vWA-like"/>
    <property type="match status" value="1"/>
</dbReference>
<dbReference type="Gene3D" id="2.60.40.10">
    <property type="entry name" value="Immunoglobulins"/>
    <property type="match status" value="1"/>
</dbReference>
<dbReference type="InterPro" id="IPR002035">
    <property type="entry name" value="VWF_A"/>
</dbReference>
<dbReference type="PANTHER" id="PTHR16059:SF25">
    <property type="entry name" value="LYSOZYME"/>
    <property type="match status" value="1"/>
</dbReference>
<evidence type="ECO:0000313" key="9">
    <source>
        <dbReference type="Ensembl" id="ENSCINP00000020562.3"/>
    </source>
</evidence>
<evidence type="ECO:0000256" key="7">
    <source>
        <dbReference type="ARBA" id="ARBA00023136"/>
    </source>
</evidence>
<reference evidence="10" key="1">
    <citation type="journal article" date="2002" name="Science">
        <title>The draft genome of Ciona intestinalis: insights into chordate and vertebrate origins.</title>
        <authorList>
            <person name="Dehal P."/>
            <person name="Satou Y."/>
            <person name="Campbell R.K."/>
            <person name="Chapman J."/>
            <person name="Degnan B."/>
            <person name="De Tomaso A."/>
            <person name="Davidson B."/>
            <person name="Di Gregorio A."/>
            <person name="Gelpke M."/>
            <person name="Goodstein D.M."/>
            <person name="Harafuji N."/>
            <person name="Hastings K.E."/>
            <person name="Ho I."/>
            <person name="Hotta K."/>
            <person name="Huang W."/>
            <person name="Kawashima T."/>
            <person name="Lemaire P."/>
            <person name="Martinez D."/>
            <person name="Meinertzhagen I.A."/>
            <person name="Necula S."/>
            <person name="Nonaka M."/>
            <person name="Putnam N."/>
            <person name="Rash S."/>
            <person name="Saiga H."/>
            <person name="Satake M."/>
            <person name="Terry A."/>
            <person name="Yamada L."/>
            <person name="Wang H.G."/>
            <person name="Awazu S."/>
            <person name="Azumi K."/>
            <person name="Boore J."/>
            <person name="Branno M."/>
            <person name="Chin-Bow S."/>
            <person name="DeSantis R."/>
            <person name="Doyle S."/>
            <person name="Francino P."/>
            <person name="Keys D.N."/>
            <person name="Haga S."/>
            <person name="Hayashi H."/>
            <person name="Hino K."/>
            <person name="Imai K.S."/>
            <person name="Inaba K."/>
            <person name="Kano S."/>
            <person name="Kobayashi K."/>
            <person name="Kobayashi M."/>
            <person name="Lee B.I."/>
            <person name="Makabe K.W."/>
            <person name="Manohar C."/>
            <person name="Matassi G."/>
            <person name="Medina M."/>
            <person name="Mochizuki Y."/>
            <person name="Mount S."/>
            <person name="Morishita T."/>
            <person name="Miura S."/>
            <person name="Nakayama A."/>
            <person name="Nishizaka S."/>
            <person name="Nomoto H."/>
            <person name="Ohta F."/>
            <person name="Oishi K."/>
            <person name="Rigoutsos I."/>
            <person name="Sano M."/>
            <person name="Sasaki A."/>
            <person name="Sasakura Y."/>
            <person name="Shoguchi E."/>
            <person name="Shin-i T."/>
            <person name="Spagnuolo A."/>
            <person name="Stainier D."/>
            <person name="Suzuki M.M."/>
            <person name="Tassy O."/>
            <person name="Takatori N."/>
            <person name="Tokuoka M."/>
            <person name="Yagi K."/>
            <person name="Yoshizaki F."/>
            <person name="Wada S."/>
            <person name="Zhang C."/>
            <person name="Hyatt P.D."/>
            <person name="Larimer F."/>
            <person name="Detter C."/>
            <person name="Doggett N."/>
            <person name="Glavina T."/>
            <person name="Hawkins T."/>
            <person name="Richardson P."/>
            <person name="Lucas S."/>
            <person name="Kohara Y."/>
            <person name="Levine M."/>
            <person name="Satoh N."/>
            <person name="Rokhsar D.S."/>
        </authorList>
    </citation>
    <scope>NUCLEOTIDE SEQUENCE [LARGE SCALE GENOMIC DNA]</scope>
</reference>
<dbReference type="GO" id="GO:0016020">
    <property type="term" value="C:membrane"/>
    <property type="evidence" value="ECO:0007669"/>
    <property type="project" value="UniProtKB-SubCell"/>
</dbReference>